<dbReference type="Gramene" id="BGIOSGA002374-TA">
    <property type="protein sequence ID" value="BGIOSGA002374-PA"/>
    <property type="gene ID" value="BGIOSGA002374"/>
</dbReference>
<feature type="region of interest" description="Disordered" evidence="1">
    <location>
        <begin position="197"/>
        <end position="216"/>
    </location>
</feature>
<evidence type="ECO:0000256" key="1">
    <source>
        <dbReference type="SAM" id="MobiDB-lite"/>
    </source>
</evidence>
<dbReference type="EMBL" id="CM000126">
    <property type="protein sequence ID" value="EAY72584.1"/>
    <property type="molecule type" value="Genomic_DNA"/>
</dbReference>
<feature type="region of interest" description="Disordered" evidence="1">
    <location>
        <begin position="262"/>
        <end position="388"/>
    </location>
</feature>
<sequence length="498" mass="56412">MASVPSGLVSRPDFGSCMVAATSEMERLKQLFTAGSVVTWSDEGQKVEIGTFADDIRSAFHIHRSDIQITKFHPVDFLLTFVNHSDREEVLQEPRLVTRSRRVYHFRPWNERRNAEVVDIRYHARVCIEGIPMHARSEDMAAKLIGCKSSVHYIEEYSRCRNYNRTFDLWIWSSDLSTIPKATQFTITRPDREARATEIPFPDLEPSQPAPTDTKKGLTYPVIIHIDTVQDLFSRQGRVFMWHYGVPDDVTRMRSMAHPIQACRTLPAPERRSDDEDDHEQRSRRRHRSRSLWNRLGGHSSSKSREPGLDNRSSYNQETRGRQRERAADINRSRSRHLSRSVEPGETRIRRQSATPPHLSDPAPADKVSSPCKPFSHSRDSSPENGHCFAVASPPLEPLSPDILPVSQEQGALLMLKRHLDPMLHEAMVGGSIYSPDTTLPRPASPVFVLSSAAEPQENLVDEAQHDVETFLAEVTTPIQQPLLSACARNKAASTLPQ</sequence>
<dbReference type="PANTHER" id="PTHR33087:SF31">
    <property type="entry name" value="OS06G0482850 PROTEIN"/>
    <property type="match status" value="1"/>
</dbReference>
<proteinExistence type="predicted"/>
<organism evidence="2 3">
    <name type="scientific">Oryza sativa subsp. indica</name>
    <name type="common">Rice</name>
    <dbReference type="NCBI Taxonomy" id="39946"/>
    <lineage>
        <taxon>Eukaryota</taxon>
        <taxon>Viridiplantae</taxon>
        <taxon>Streptophyta</taxon>
        <taxon>Embryophyta</taxon>
        <taxon>Tracheophyta</taxon>
        <taxon>Spermatophyta</taxon>
        <taxon>Magnoliopsida</taxon>
        <taxon>Liliopsida</taxon>
        <taxon>Poales</taxon>
        <taxon>Poaceae</taxon>
        <taxon>BOP clade</taxon>
        <taxon>Oryzoideae</taxon>
        <taxon>Oryzeae</taxon>
        <taxon>Oryzinae</taxon>
        <taxon>Oryza</taxon>
        <taxon>Oryza sativa</taxon>
    </lineage>
</organism>
<keyword evidence="3" id="KW-1185">Reference proteome</keyword>
<dbReference type="HOGENOM" id="CLU_576699_0_0_1"/>
<dbReference type="OMA" id="KATQFTI"/>
<name>A2WKT8_ORYSI</name>
<feature type="compositionally biased region" description="Basic and acidic residues" evidence="1">
    <location>
        <begin position="319"/>
        <end position="332"/>
    </location>
</feature>
<dbReference type="Proteomes" id="UP000007015">
    <property type="component" value="Chromosome 1"/>
</dbReference>
<reference evidence="2 3" key="1">
    <citation type="journal article" date="2005" name="PLoS Biol.">
        <title>The genomes of Oryza sativa: a history of duplications.</title>
        <authorList>
            <person name="Yu J."/>
            <person name="Wang J."/>
            <person name="Lin W."/>
            <person name="Li S."/>
            <person name="Li H."/>
            <person name="Zhou J."/>
            <person name="Ni P."/>
            <person name="Dong W."/>
            <person name="Hu S."/>
            <person name="Zeng C."/>
            <person name="Zhang J."/>
            <person name="Zhang Y."/>
            <person name="Li R."/>
            <person name="Xu Z."/>
            <person name="Li S."/>
            <person name="Li X."/>
            <person name="Zheng H."/>
            <person name="Cong L."/>
            <person name="Lin L."/>
            <person name="Yin J."/>
            <person name="Geng J."/>
            <person name="Li G."/>
            <person name="Shi J."/>
            <person name="Liu J."/>
            <person name="Lv H."/>
            <person name="Li J."/>
            <person name="Wang J."/>
            <person name="Deng Y."/>
            <person name="Ran L."/>
            <person name="Shi X."/>
            <person name="Wang X."/>
            <person name="Wu Q."/>
            <person name="Li C."/>
            <person name="Ren X."/>
            <person name="Wang J."/>
            <person name="Wang X."/>
            <person name="Li D."/>
            <person name="Liu D."/>
            <person name="Zhang X."/>
            <person name="Ji Z."/>
            <person name="Zhao W."/>
            <person name="Sun Y."/>
            <person name="Zhang Z."/>
            <person name="Bao J."/>
            <person name="Han Y."/>
            <person name="Dong L."/>
            <person name="Ji J."/>
            <person name="Chen P."/>
            <person name="Wu S."/>
            <person name="Liu J."/>
            <person name="Xiao Y."/>
            <person name="Bu D."/>
            <person name="Tan J."/>
            <person name="Yang L."/>
            <person name="Ye C."/>
            <person name="Zhang J."/>
            <person name="Xu J."/>
            <person name="Zhou Y."/>
            <person name="Yu Y."/>
            <person name="Zhang B."/>
            <person name="Zhuang S."/>
            <person name="Wei H."/>
            <person name="Liu B."/>
            <person name="Lei M."/>
            <person name="Yu H."/>
            <person name="Li Y."/>
            <person name="Xu H."/>
            <person name="Wei S."/>
            <person name="He X."/>
            <person name="Fang L."/>
            <person name="Zhang Z."/>
            <person name="Zhang Y."/>
            <person name="Huang X."/>
            <person name="Su Z."/>
            <person name="Tong W."/>
            <person name="Li J."/>
            <person name="Tong Z."/>
            <person name="Li S."/>
            <person name="Ye J."/>
            <person name="Wang L."/>
            <person name="Fang L."/>
            <person name="Lei T."/>
            <person name="Chen C."/>
            <person name="Chen H."/>
            <person name="Xu Z."/>
            <person name="Li H."/>
            <person name="Huang H."/>
            <person name="Zhang F."/>
            <person name="Xu H."/>
            <person name="Li N."/>
            <person name="Zhao C."/>
            <person name="Li S."/>
            <person name="Dong L."/>
            <person name="Huang Y."/>
            <person name="Li L."/>
            <person name="Xi Y."/>
            <person name="Qi Q."/>
            <person name="Li W."/>
            <person name="Zhang B."/>
            <person name="Hu W."/>
            <person name="Zhang Y."/>
            <person name="Tian X."/>
            <person name="Jiao Y."/>
            <person name="Liang X."/>
            <person name="Jin J."/>
            <person name="Gao L."/>
            <person name="Zheng W."/>
            <person name="Hao B."/>
            <person name="Liu S."/>
            <person name="Wang W."/>
            <person name="Yuan L."/>
            <person name="Cao M."/>
            <person name="McDermott J."/>
            <person name="Samudrala R."/>
            <person name="Wang J."/>
            <person name="Wong G.K."/>
            <person name="Yang H."/>
        </authorList>
    </citation>
    <scope>NUCLEOTIDE SEQUENCE [LARGE SCALE GENOMIC DNA]</scope>
    <source>
        <strain evidence="3">cv. 93-11</strain>
    </source>
</reference>
<protein>
    <submittedName>
        <fullName evidence="2">Uncharacterized protein</fullName>
    </submittedName>
</protein>
<gene>
    <name evidence="2" type="ORF">OsI_00450</name>
</gene>
<dbReference type="InterPro" id="IPR053253">
    <property type="entry name" value="Sex_diff_modulator"/>
</dbReference>
<evidence type="ECO:0000313" key="3">
    <source>
        <dbReference type="Proteomes" id="UP000007015"/>
    </source>
</evidence>
<dbReference type="PANTHER" id="PTHR33087">
    <property type="entry name" value="OS07G0539200 PROTEIN"/>
    <property type="match status" value="1"/>
</dbReference>
<accession>A2WKT8</accession>
<dbReference type="AlphaFoldDB" id="A2WKT8"/>
<evidence type="ECO:0000313" key="2">
    <source>
        <dbReference type="EMBL" id="EAY72584.1"/>
    </source>
</evidence>